<dbReference type="AlphaFoldDB" id="A0A934UTD2"/>
<feature type="domain" description="BON" evidence="2">
    <location>
        <begin position="71"/>
        <end position="139"/>
    </location>
</feature>
<dbReference type="RefSeq" id="WP_200789484.1">
    <property type="nucleotide sequence ID" value="NZ_JAEDAO010000001.1"/>
</dbReference>
<dbReference type="InterPro" id="IPR014004">
    <property type="entry name" value="Transpt-assoc_nodulatn_dom_bac"/>
</dbReference>
<protein>
    <submittedName>
        <fullName evidence="3">BON domain-containing protein</fullName>
    </submittedName>
</protein>
<dbReference type="Proteomes" id="UP000617041">
    <property type="component" value="Unassembled WGS sequence"/>
</dbReference>
<organism evidence="3 4">
    <name type="scientific">Ramlibacter algicola</name>
    <dbReference type="NCBI Taxonomy" id="2795217"/>
    <lineage>
        <taxon>Bacteria</taxon>
        <taxon>Pseudomonadati</taxon>
        <taxon>Pseudomonadota</taxon>
        <taxon>Betaproteobacteria</taxon>
        <taxon>Burkholderiales</taxon>
        <taxon>Comamonadaceae</taxon>
        <taxon>Ramlibacter</taxon>
    </lineage>
</organism>
<keyword evidence="4" id="KW-1185">Reference proteome</keyword>
<dbReference type="PANTHER" id="PTHR34606:SF15">
    <property type="entry name" value="BON DOMAIN-CONTAINING PROTEIN"/>
    <property type="match status" value="1"/>
</dbReference>
<dbReference type="PROSITE" id="PS50914">
    <property type="entry name" value="BON"/>
    <property type="match status" value="1"/>
</dbReference>
<proteinExistence type="predicted"/>
<sequence length="140" mass="13989">MKSTLVLAVATAALLAACGQRSEQTADARNAGASTRAVPADKAASASTAPADDRVMGAPAAPKPALGDKTDDGKITSLVMAGLKADRELNPLRIDVDTQGGVVTLSGAVPTAAAKARASEIAHNVKDVKSVNNQLTLASS</sequence>
<dbReference type="InterPro" id="IPR007055">
    <property type="entry name" value="BON_dom"/>
</dbReference>
<evidence type="ECO:0000313" key="4">
    <source>
        <dbReference type="Proteomes" id="UP000617041"/>
    </source>
</evidence>
<name>A0A934UTD2_9BURK</name>
<feature type="region of interest" description="Disordered" evidence="1">
    <location>
        <begin position="21"/>
        <end position="72"/>
    </location>
</feature>
<gene>
    <name evidence="3" type="ORF">I8E28_17575</name>
</gene>
<evidence type="ECO:0000259" key="2">
    <source>
        <dbReference type="PROSITE" id="PS50914"/>
    </source>
</evidence>
<reference evidence="3" key="1">
    <citation type="submission" date="2020-12" db="EMBL/GenBank/DDBJ databases">
        <title>Ramlibacter sp. nov., isolated from a freshwater alga, Cryptomonas.</title>
        <authorList>
            <person name="Kim H.M."/>
            <person name="Jeon C.O."/>
        </authorList>
    </citation>
    <scope>NUCLEOTIDE SEQUENCE</scope>
    <source>
        <strain evidence="3">CrO1</strain>
    </source>
</reference>
<dbReference type="Pfam" id="PF04972">
    <property type="entry name" value="BON"/>
    <property type="match status" value="1"/>
</dbReference>
<evidence type="ECO:0000313" key="3">
    <source>
        <dbReference type="EMBL" id="MBK0394417.1"/>
    </source>
</evidence>
<dbReference type="SMART" id="SM00749">
    <property type="entry name" value="BON"/>
    <property type="match status" value="1"/>
</dbReference>
<evidence type="ECO:0000256" key="1">
    <source>
        <dbReference type="SAM" id="MobiDB-lite"/>
    </source>
</evidence>
<accession>A0A934UTD2</accession>
<dbReference type="EMBL" id="JAEDAO010000001">
    <property type="protein sequence ID" value="MBK0394417.1"/>
    <property type="molecule type" value="Genomic_DNA"/>
</dbReference>
<dbReference type="PANTHER" id="PTHR34606">
    <property type="entry name" value="BON DOMAIN-CONTAINING PROTEIN"/>
    <property type="match status" value="1"/>
</dbReference>
<dbReference type="InterPro" id="IPR051686">
    <property type="entry name" value="Lipoprotein_DolP"/>
</dbReference>
<dbReference type="Gene3D" id="3.30.1340.30">
    <property type="match status" value="1"/>
</dbReference>
<comment type="caution">
    <text evidence="3">The sequence shown here is derived from an EMBL/GenBank/DDBJ whole genome shotgun (WGS) entry which is preliminary data.</text>
</comment>
<dbReference type="PROSITE" id="PS51257">
    <property type="entry name" value="PROKAR_LIPOPROTEIN"/>
    <property type="match status" value="1"/>
</dbReference>
<feature type="compositionally biased region" description="Low complexity" evidence="1">
    <location>
        <begin position="37"/>
        <end position="50"/>
    </location>
</feature>